<evidence type="ECO:0000313" key="2">
    <source>
        <dbReference type="Proteomes" id="UP000320475"/>
    </source>
</evidence>
<evidence type="ECO:0000313" key="1">
    <source>
        <dbReference type="EMBL" id="TPX34131.1"/>
    </source>
</evidence>
<sequence>MNRPVADDVDRCHRDLQAWQGSSRKVGPSTLLRHQFASNNWTCCFLVIVFAAAFGVQREPVASLVKFLFKSIWIDVDIGTGSMITQSSSSSLQTVSRLGQLQCAQQ</sequence>
<accession>A0A507C3T2</accession>
<name>A0A507C3T2_9FUNG</name>
<comment type="caution">
    <text evidence="1">The sequence shown here is derived from an EMBL/GenBank/DDBJ whole genome shotgun (WGS) entry which is preliminary data.</text>
</comment>
<dbReference type="AlphaFoldDB" id="A0A507C3T2"/>
<reference evidence="1 2" key="1">
    <citation type="journal article" date="2019" name="Sci. Rep.">
        <title>Comparative genomics of chytrid fungi reveal insights into the obligate biotrophic and pathogenic lifestyle of Synchytrium endobioticum.</title>
        <authorList>
            <person name="van de Vossenberg B.T.L.H."/>
            <person name="Warris S."/>
            <person name="Nguyen H.D.T."/>
            <person name="van Gent-Pelzer M.P.E."/>
            <person name="Joly D.L."/>
            <person name="van de Geest H.C."/>
            <person name="Bonants P.J.M."/>
            <person name="Smith D.S."/>
            <person name="Levesque C.A."/>
            <person name="van der Lee T.A.J."/>
        </authorList>
    </citation>
    <scope>NUCLEOTIDE SEQUENCE [LARGE SCALE GENOMIC DNA]</scope>
    <source>
        <strain evidence="1 2">LEV6574</strain>
    </source>
</reference>
<dbReference type="EMBL" id="QEAM01000842">
    <property type="protein sequence ID" value="TPX34131.1"/>
    <property type="molecule type" value="Genomic_DNA"/>
</dbReference>
<gene>
    <name evidence="1" type="ORF">SeLEV6574_g08311</name>
</gene>
<dbReference type="Proteomes" id="UP000320475">
    <property type="component" value="Unassembled WGS sequence"/>
</dbReference>
<organism evidence="1 2">
    <name type="scientific">Synchytrium endobioticum</name>
    <dbReference type="NCBI Taxonomy" id="286115"/>
    <lineage>
        <taxon>Eukaryota</taxon>
        <taxon>Fungi</taxon>
        <taxon>Fungi incertae sedis</taxon>
        <taxon>Chytridiomycota</taxon>
        <taxon>Chytridiomycota incertae sedis</taxon>
        <taxon>Chytridiomycetes</taxon>
        <taxon>Synchytriales</taxon>
        <taxon>Synchytriaceae</taxon>
        <taxon>Synchytrium</taxon>
    </lineage>
</organism>
<protein>
    <submittedName>
        <fullName evidence="1">Uncharacterized protein</fullName>
    </submittedName>
</protein>
<proteinExistence type="predicted"/>